<dbReference type="InterPro" id="IPR003148">
    <property type="entry name" value="RCK_N"/>
</dbReference>
<name>A0A7S4ESX3_CHRCT</name>
<evidence type="ECO:0000256" key="8">
    <source>
        <dbReference type="ARBA" id="ARBA00023065"/>
    </source>
</evidence>
<keyword evidence="6" id="KW-0630">Potassium</keyword>
<gene>
    <name evidence="14" type="ORF">PCAR00345_LOCUS2704</name>
</gene>
<dbReference type="InterPro" id="IPR038770">
    <property type="entry name" value="Na+/solute_symporter_sf"/>
</dbReference>
<evidence type="ECO:0000313" key="14">
    <source>
        <dbReference type="EMBL" id="CAE0750119.1"/>
    </source>
</evidence>
<keyword evidence="5 11" id="KW-0812">Transmembrane</keyword>
<evidence type="ECO:0000256" key="7">
    <source>
        <dbReference type="ARBA" id="ARBA00022989"/>
    </source>
</evidence>
<dbReference type="GO" id="GO:0006813">
    <property type="term" value="P:potassium ion transport"/>
    <property type="evidence" value="ECO:0007669"/>
    <property type="project" value="UniProtKB-KW"/>
</dbReference>
<dbReference type="EMBL" id="HBIZ01004799">
    <property type="protein sequence ID" value="CAE0750119.1"/>
    <property type="molecule type" value="Transcribed_RNA"/>
</dbReference>
<feature type="compositionally biased region" description="Basic and acidic residues" evidence="10">
    <location>
        <begin position="256"/>
        <end position="266"/>
    </location>
</feature>
<comment type="subcellular location">
    <subcellularLocation>
        <location evidence="1">Membrane</location>
        <topology evidence="1">Multi-pass membrane protein</topology>
    </subcellularLocation>
</comment>
<feature type="signal peptide" evidence="12">
    <location>
        <begin position="1"/>
        <end position="17"/>
    </location>
</feature>
<feature type="transmembrane region" description="Helical" evidence="11">
    <location>
        <begin position="359"/>
        <end position="377"/>
    </location>
</feature>
<dbReference type="PROSITE" id="PS51201">
    <property type="entry name" value="RCK_N"/>
    <property type="match status" value="1"/>
</dbReference>
<feature type="chain" id="PRO_5030890615" description="RCK N-terminal domain-containing protein" evidence="12">
    <location>
        <begin position="18"/>
        <end position="928"/>
    </location>
</feature>
<organism evidence="14">
    <name type="scientific">Chrysotila carterae</name>
    <name type="common">Marine alga</name>
    <name type="synonym">Syracosphaera carterae</name>
    <dbReference type="NCBI Taxonomy" id="13221"/>
    <lineage>
        <taxon>Eukaryota</taxon>
        <taxon>Haptista</taxon>
        <taxon>Haptophyta</taxon>
        <taxon>Prymnesiophyceae</taxon>
        <taxon>Isochrysidales</taxon>
        <taxon>Isochrysidaceae</taxon>
        <taxon>Chrysotila</taxon>
    </lineage>
</organism>
<feature type="transmembrane region" description="Helical" evidence="11">
    <location>
        <begin position="504"/>
        <end position="524"/>
    </location>
</feature>
<keyword evidence="3" id="KW-0050">Antiport</keyword>
<evidence type="ECO:0000256" key="3">
    <source>
        <dbReference type="ARBA" id="ARBA00022449"/>
    </source>
</evidence>
<dbReference type="GO" id="GO:0016020">
    <property type="term" value="C:membrane"/>
    <property type="evidence" value="ECO:0007669"/>
    <property type="project" value="UniProtKB-SubCell"/>
</dbReference>
<evidence type="ECO:0000256" key="2">
    <source>
        <dbReference type="ARBA" id="ARBA00022448"/>
    </source>
</evidence>
<dbReference type="Gene3D" id="1.20.1530.20">
    <property type="match status" value="1"/>
</dbReference>
<dbReference type="GO" id="GO:0015297">
    <property type="term" value="F:antiporter activity"/>
    <property type="evidence" value="ECO:0007669"/>
    <property type="project" value="UniProtKB-KW"/>
</dbReference>
<dbReference type="Pfam" id="PF00999">
    <property type="entry name" value="Na_H_Exchanger"/>
    <property type="match status" value="1"/>
</dbReference>
<keyword evidence="2" id="KW-0813">Transport</keyword>
<protein>
    <recommendedName>
        <fullName evidence="13">RCK N-terminal domain-containing protein</fullName>
    </recommendedName>
</protein>
<keyword evidence="12" id="KW-0732">Signal</keyword>
<dbReference type="InterPro" id="IPR036291">
    <property type="entry name" value="NAD(P)-bd_dom_sf"/>
</dbReference>
<feature type="transmembrane region" description="Helical" evidence="11">
    <location>
        <begin position="438"/>
        <end position="463"/>
    </location>
</feature>
<feature type="transmembrane region" description="Helical" evidence="11">
    <location>
        <begin position="598"/>
        <end position="617"/>
    </location>
</feature>
<evidence type="ECO:0000256" key="11">
    <source>
        <dbReference type="SAM" id="Phobius"/>
    </source>
</evidence>
<dbReference type="Gene3D" id="3.40.50.720">
    <property type="entry name" value="NAD(P)-binding Rossmann-like Domain"/>
    <property type="match status" value="1"/>
</dbReference>
<keyword evidence="4" id="KW-0633">Potassium transport</keyword>
<dbReference type="InterPro" id="IPR006153">
    <property type="entry name" value="Cation/H_exchanger_TM"/>
</dbReference>
<evidence type="ECO:0000256" key="5">
    <source>
        <dbReference type="ARBA" id="ARBA00022692"/>
    </source>
</evidence>
<keyword evidence="7 11" id="KW-1133">Transmembrane helix</keyword>
<evidence type="ECO:0000259" key="13">
    <source>
        <dbReference type="PROSITE" id="PS51201"/>
    </source>
</evidence>
<evidence type="ECO:0000256" key="9">
    <source>
        <dbReference type="ARBA" id="ARBA00023136"/>
    </source>
</evidence>
<dbReference type="SUPFAM" id="SSF51735">
    <property type="entry name" value="NAD(P)-binding Rossmann-fold domains"/>
    <property type="match status" value="1"/>
</dbReference>
<feature type="region of interest" description="Disordered" evidence="10">
    <location>
        <begin position="215"/>
        <end position="266"/>
    </location>
</feature>
<proteinExistence type="predicted"/>
<dbReference type="AlphaFoldDB" id="A0A7S4ESX3"/>
<feature type="compositionally biased region" description="Basic and acidic residues" evidence="10">
    <location>
        <begin position="215"/>
        <end position="240"/>
    </location>
</feature>
<dbReference type="GO" id="GO:1902600">
    <property type="term" value="P:proton transmembrane transport"/>
    <property type="evidence" value="ECO:0007669"/>
    <property type="project" value="InterPro"/>
</dbReference>
<feature type="transmembrane region" description="Helical" evidence="11">
    <location>
        <begin position="414"/>
        <end position="432"/>
    </location>
</feature>
<dbReference type="Pfam" id="PF02254">
    <property type="entry name" value="TrkA_N"/>
    <property type="match status" value="1"/>
</dbReference>
<feature type="transmembrane region" description="Helical" evidence="11">
    <location>
        <begin position="475"/>
        <end position="498"/>
    </location>
</feature>
<feature type="transmembrane region" description="Helical" evidence="11">
    <location>
        <begin position="623"/>
        <end position="644"/>
    </location>
</feature>
<feature type="transmembrane region" description="Helical" evidence="11">
    <location>
        <begin position="545"/>
        <end position="564"/>
    </location>
</feature>
<keyword evidence="8" id="KW-0406">Ion transport</keyword>
<evidence type="ECO:0000256" key="12">
    <source>
        <dbReference type="SAM" id="SignalP"/>
    </source>
</evidence>
<sequence>MLGKLHLLLAVLRPAFALYSYGIGVRGCSALHATHSIHAAQSQQAQTIARAAVPLLCAHSWSNAWQFKRTLPGDQQTGTSSLNMTATSLHGRLKCWTTRTAASLKGPIGERVIGLAPPRFLAAARAVWDRARSGRRAALRRFAILLLVASRLAAPNGASAADMSAGSLAGPTTHMVRERGSAAGDSATHASGQARADASRLRVVLPADLSLPDRSRPSLRRCDRARGAERAQEAHAHDTAARATPRAGARRPHALRSAERGAERGVSRAPLASVATAVASAVAPSATAELVELEDAAVELQQWHVKQLVLKVKGTAEALALSINEVRAHVSSTERDTIVLLATAALVTPVMGRLKLSPVLGFLFAGMALGPSALGLVSDVVTTTKLAEFGVVFFLFEMGLELELERLKSVGRDAFRMGGLQVALCAVLYSSFARLVGLNAAAAVVLGGAFALSSSAFVIQLLSEKGELATRFGRASFGILLFQDLAVVPLLVVTPLLGGPSAQLGAALRLAAVKSVTALSLIGVAGRFLLQPVFKIVASAKDQTAFLAITLLTVISMSAFTQALGLSDTLGAFLAGVLLAETKYRFQIEADIAPFRGLLLGLFFITTGFSIDVPLALANAPVVLGLALGLHISKTALVLLVCMINNLKFSAALRTGLLLSQGGEFAFVLFGLAQNHGILPAPQVKLLLTVVVLTMFLTPFLNDLGADIASKIEKAKGGLMLPSTDDHDQGDYVLVCGFGRVGQAICELLTARLVRYKAFDMDPYRVARARDRGLPVFYGDARRPDVLQAFMHEANHKIVAVVVTLDSERDCTKTVVALRRMYPTASDLPIFVRAVDERHRRRLAASSATALETGPQESALLLGGALLSALGTPKDEVLKLIEDMRATMFSDRMKLIGDFRDNLAEKAQVDLSKVTLDSDPAAIEAEVA</sequence>
<feature type="region of interest" description="Disordered" evidence="10">
    <location>
        <begin position="178"/>
        <end position="198"/>
    </location>
</feature>
<evidence type="ECO:0000256" key="10">
    <source>
        <dbReference type="SAM" id="MobiDB-lite"/>
    </source>
</evidence>
<feature type="domain" description="RCK N-terminal" evidence="13">
    <location>
        <begin position="730"/>
        <end position="855"/>
    </location>
</feature>
<dbReference type="PANTHER" id="PTHR46157:SF4">
    <property type="entry name" value="K(+) EFFLUX ANTIPORTER 3, CHLOROPLASTIC"/>
    <property type="match status" value="1"/>
</dbReference>
<evidence type="ECO:0000256" key="4">
    <source>
        <dbReference type="ARBA" id="ARBA00022538"/>
    </source>
</evidence>
<keyword evidence="9 11" id="KW-0472">Membrane</keyword>
<evidence type="ECO:0000256" key="1">
    <source>
        <dbReference type="ARBA" id="ARBA00004141"/>
    </source>
</evidence>
<reference evidence="14" key="1">
    <citation type="submission" date="2021-01" db="EMBL/GenBank/DDBJ databases">
        <authorList>
            <person name="Corre E."/>
            <person name="Pelletier E."/>
            <person name="Niang G."/>
            <person name="Scheremetjew M."/>
            <person name="Finn R."/>
            <person name="Kale V."/>
            <person name="Holt S."/>
            <person name="Cochrane G."/>
            <person name="Meng A."/>
            <person name="Brown T."/>
            <person name="Cohen L."/>
        </authorList>
    </citation>
    <scope>NUCLEOTIDE SEQUENCE</scope>
    <source>
        <strain evidence="14">CCMP645</strain>
    </source>
</reference>
<evidence type="ECO:0000256" key="6">
    <source>
        <dbReference type="ARBA" id="ARBA00022958"/>
    </source>
</evidence>
<dbReference type="PANTHER" id="PTHR46157">
    <property type="entry name" value="K(+) EFFLUX ANTIPORTER 3, CHLOROPLASTIC"/>
    <property type="match status" value="1"/>
</dbReference>
<accession>A0A7S4ESX3</accession>